<dbReference type="Proteomes" id="UP000653472">
    <property type="component" value="Unassembled WGS sequence"/>
</dbReference>
<protein>
    <submittedName>
        <fullName evidence="1">Uncharacterized protein</fullName>
    </submittedName>
</protein>
<proteinExistence type="predicted"/>
<reference evidence="1" key="1">
    <citation type="submission" date="2020-03" db="EMBL/GenBank/DDBJ databases">
        <title>Solimonas marina sp. nov., isolated from deep seawater of the Pacific Ocean.</title>
        <authorList>
            <person name="Liu X."/>
            <person name="Lai Q."/>
            <person name="Sun F."/>
            <person name="Gai Y."/>
            <person name="Li G."/>
            <person name="Shao Z."/>
        </authorList>
    </citation>
    <scope>NUCLEOTIDE SEQUENCE</scope>
    <source>
        <strain evidence="1">C16B3</strain>
    </source>
</reference>
<dbReference type="RefSeq" id="WP_168148278.1">
    <property type="nucleotide sequence ID" value="NZ_JAAVXB010000005.1"/>
</dbReference>
<name>A0A969WCM9_9GAMM</name>
<evidence type="ECO:0000313" key="2">
    <source>
        <dbReference type="Proteomes" id="UP000653472"/>
    </source>
</evidence>
<comment type="caution">
    <text evidence="1">The sequence shown here is derived from an EMBL/GenBank/DDBJ whole genome shotgun (WGS) entry which is preliminary data.</text>
</comment>
<sequence length="68" mass="7352">MDEPELEETRLIRASSVETASAWGHVLLSVQADTGETIGCMLDEALASKLLHGLAVQIDYLSGLKRDP</sequence>
<dbReference type="AlphaFoldDB" id="A0A969WCM9"/>
<evidence type="ECO:0000313" key="1">
    <source>
        <dbReference type="EMBL" id="NKF22966.1"/>
    </source>
</evidence>
<dbReference type="EMBL" id="JAAVXB010000005">
    <property type="protein sequence ID" value="NKF22966.1"/>
    <property type="molecule type" value="Genomic_DNA"/>
</dbReference>
<organism evidence="1 2">
    <name type="scientific">Solimonas marina</name>
    <dbReference type="NCBI Taxonomy" id="2714601"/>
    <lineage>
        <taxon>Bacteria</taxon>
        <taxon>Pseudomonadati</taxon>
        <taxon>Pseudomonadota</taxon>
        <taxon>Gammaproteobacteria</taxon>
        <taxon>Nevskiales</taxon>
        <taxon>Nevskiaceae</taxon>
        <taxon>Solimonas</taxon>
    </lineage>
</organism>
<accession>A0A969WCM9</accession>
<keyword evidence="2" id="KW-1185">Reference proteome</keyword>
<gene>
    <name evidence="1" type="ORF">G7Y82_11605</name>
</gene>